<dbReference type="Pfam" id="PF13088">
    <property type="entry name" value="BNR_2"/>
    <property type="match status" value="1"/>
</dbReference>
<organism evidence="2">
    <name type="scientific">bioreactor metagenome</name>
    <dbReference type="NCBI Taxonomy" id="1076179"/>
    <lineage>
        <taxon>unclassified sequences</taxon>
        <taxon>metagenomes</taxon>
        <taxon>ecological metagenomes</taxon>
    </lineage>
</organism>
<feature type="domain" description="Sialidase" evidence="1">
    <location>
        <begin position="104"/>
        <end position="358"/>
    </location>
</feature>
<comment type="caution">
    <text evidence="2">The sequence shown here is derived from an EMBL/GenBank/DDBJ whole genome shotgun (WGS) entry which is preliminary data.</text>
</comment>
<dbReference type="CDD" id="cd15482">
    <property type="entry name" value="Sialidase_non-viral"/>
    <property type="match status" value="1"/>
</dbReference>
<dbReference type="EMBL" id="VSSQ01015042">
    <property type="protein sequence ID" value="MPM54954.1"/>
    <property type="molecule type" value="Genomic_DNA"/>
</dbReference>
<protein>
    <recommendedName>
        <fullName evidence="1">Sialidase domain-containing protein</fullName>
    </recommendedName>
</protein>
<dbReference type="Gene3D" id="2.120.10.10">
    <property type="match status" value="1"/>
</dbReference>
<dbReference type="AlphaFoldDB" id="A0A645AZL4"/>
<evidence type="ECO:0000259" key="1">
    <source>
        <dbReference type="Pfam" id="PF13088"/>
    </source>
</evidence>
<dbReference type="PROSITE" id="PS51257">
    <property type="entry name" value="PROKAR_LIPOPROTEIN"/>
    <property type="match status" value="1"/>
</dbReference>
<dbReference type="SUPFAM" id="SSF50939">
    <property type="entry name" value="Sialidases"/>
    <property type="match status" value="1"/>
</dbReference>
<proteinExistence type="predicted"/>
<name>A0A645AZL4_9ZZZZ</name>
<sequence length="389" mass="43385">MKSFSIVTLLLVMALSCSSDPGEKHNTEPTSSIKHGIVYYQENKYGGWPANNGIWIWDNEILVGFVEADYKPADGLHTYNQSSAHHKYARSTDGGETWTIEDAYEQGQTAWGNDHSIAVDKAETPVALKTPVEDFTDPGFIITFVRHNNNNGPTHFYYSMNKGGVWSGPYSFPDLGTAGIANRTDYIVESDQELSVFLTTAKTNKKEGRVAFAKTTDGGINWEFVSWITDEQGGFDIMPSSLRLSDTELITIIRTRTAERQDLLTAYRSSDNGKSWARLKNPVNDTGNGGSPPALVKLQDGRLALAYIYRSVYGSRVNVRFSSDNGESWSDEVVLRSGDGANRDAGYPRMVQRPDGKLVLIYYWNNANDEDSTPYRYIASTIFDPGKWK</sequence>
<reference evidence="2" key="1">
    <citation type="submission" date="2019-08" db="EMBL/GenBank/DDBJ databases">
        <authorList>
            <person name="Kucharzyk K."/>
            <person name="Murdoch R.W."/>
            <person name="Higgins S."/>
            <person name="Loffler F."/>
        </authorList>
    </citation>
    <scope>NUCLEOTIDE SEQUENCE</scope>
</reference>
<evidence type="ECO:0000313" key="2">
    <source>
        <dbReference type="EMBL" id="MPM54954.1"/>
    </source>
</evidence>
<dbReference type="InterPro" id="IPR036278">
    <property type="entry name" value="Sialidase_sf"/>
</dbReference>
<accession>A0A645AZL4</accession>
<dbReference type="PANTHER" id="PTHR43752:SF2">
    <property type="entry name" value="BNR_ASP-BOX REPEAT FAMILY PROTEIN"/>
    <property type="match status" value="1"/>
</dbReference>
<gene>
    <name evidence="2" type="ORF">SDC9_101737</name>
</gene>
<dbReference type="InterPro" id="IPR011040">
    <property type="entry name" value="Sialidase"/>
</dbReference>
<dbReference type="PANTHER" id="PTHR43752">
    <property type="entry name" value="BNR/ASP-BOX REPEAT FAMILY PROTEIN"/>
    <property type="match status" value="1"/>
</dbReference>